<evidence type="ECO:0008006" key="3">
    <source>
        <dbReference type="Google" id="ProtNLM"/>
    </source>
</evidence>
<evidence type="ECO:0000313" key="1">
    <source>
        <dbReference type="EMBL" id="CTQ42979.1"/>
    </source>
</evidence>
<dbReference type="STRING" id="187304.B0E33_23125"/>
<organism evidence="1 2">
    <name type="scientific">Roseibium aggregatum</name>
    <dbReference type="NCBI Taxonomy" id="187304"/>
    <lineage>
        <taxon>Bacteria</taxon>
        <taxon>Pseudomonadati</taxon>
        <taxon>Pseudomonadota</taxon>
        <taxon>Alphaproteobacteria</taxon>
        <taxon>Hyphomicrobiales</taxon>
        <taxon>Stappiaceae</taxon>
        <taxon>Roseibium</taxon>
    </lineage>
</organism>
<dbReference type="OrthoDB" id="6629495at2"/>
<dbReference type="KEGG" id="lagg:B0E33_23125"/>
<keyword evidence="2" id="KW-1185">Reference proteome</keyword>
<dbReference type="GeneID" id="68845315"/>
<sequence length="84" mass="9496">MTDLTLDKDARTRLASEIKHYLETDLDIDIGNMDAELLIDFLTPSLGARFYNLGLKDAQALLARKVDDINDELYALEKPVQDRG</sequence>
<dbReference type="Proteomes" id="UP000048926">
    <property type="component" value="Unassembled WGS sequence"/>
</dbReference>
<dbReference type="Pfam" id="PF09932">
    <property type="entry name" value="DUF2164"/>
    <property type="match status" value="1"/>
</dbReference>
<dbReference type="EMBL" id="CXST01000001">
    <property type="protein sequence ID" value="CTQ42979.1"/>
    <property type="molecule type" value="Genomic_DNA"/>
</dbReference>
<evidence type="ECO:0000313" key="2">
    <source>
        <dbReference type="Proteomes" id="UP000048926"/>
    </source>
</evidence>
<reference evidence="2" key="1">
    <citation type="submission" date="2015-07" db="EMBL/GenBank/DDBJ databases">
        <authorList>
            <person name="Rodrigo-Torres Lidia"/>
            <person name="Arahal R.David."/>
        </authorList>
    </citation>
    <scope>NUCLEOTIDE SEQUENCE [LARGE SCALE GENOMIC DNA]</scope>
    <source>
        <strain evidence="2">CECT 4801</strain>
    </source>
</reference>
<gene>
    <name evidence="1" type="ORF">LAL4801_01416</name>
</gene>
<proteinExistence type="predicted"/>
<dbReference type="AlphaFoldDB" id="A0A0M6Y2D4"/>
<dbReference type="InterPro" id="IPR018680">
    <property type="entry name" value="DUF2164"/>
</dbReference>
<protein>
    <recommendedName>
        <fullName evidence="3">DUF2164 domain-containing protein</fullName>
    </recommendedName>
</protein>
<name>A0A0M6Y2D4_9HYPH</name>
<dbReference type="RefSeq" id="WP_006932460.1">
    <property type="nucleotide sequence ID" value="NZ_CP045622.1"/>
</dbReference>
<accession>A0A0M6Y2D4</accession>